<evidence type="ECO:0000256" key="6">
    <source>
        <dbReference type="ARBA" id="ARBA00022927"/>
    </source>
</evidence>
<dbReference type="Pfam" id="PF22599">
    <property type="entry name" value="SecDF_P1_head"/>
    <property type="match status" value="1"/>
</dbReference>
<dbReference type="GO" id="GO:0006605">
    <property type="term" value="P:protein targeting"/>
    <property type="evidence" value="ECO:0007669"/>
    <property type="project" value="UniProtKB-UniRule"/>
</dbReference>
<evidence type="ECO:0000256" key="3">
    <source>
        <dbReference type="ARBA" id="ARBA00022475"/>
    </source>
</evidence>
<feature type="domain" description="Protein export membrane protein SecD/SecF C-terminal" evidence="11">
    <location>
        <begin position="355"/>
        <end position="526"/>
    </location>
</feature>
<dbReference type="STRING" id="1348853.LK12_13545"/>
<keyword evidence="4" id="KW-0997">Cell inner membrane</keyword>
<dbReference type="InterPro" id="IPR054384">
    <property type="entry name" value="SecDF_P1_head"/>
</dbReference>
<dbReference type="GO" id="GO:0015450">
    <property type="term" value="F:protein-transporting ATPase activity"/>
    <property type="evidence" value="ECO:0007669"/>
    <property type="project" value="InterPro"/>
</dbReference>
<feature type="transmembrane region" description="Helical" evidence="10">
    <location>
        <begin position="376"/>
        <end position="393"/>
    </location>
</feature>
<feature type="transmembrane region" description="Helical" evidence="10">
    <location>
        <begin position="499"/>
        <end position="523"/>
    </location>
</feature>
<feature type="transmembrane region" description="Helical" evidence="10">
    <location>
        <begin position="426"/>
        <end position="446"/>
    </location>
</feature>
<keyword evidence="5 10" id="KW-0812">Transmembrane</keyword>
<evidence type="ECO:0000259" key="13">
    <source>
        <dbReference type="Pfam" id="PF22599"/>
    </source>
</evidence>
<reference evidence="14 15" key="1">
    <citation type="submission" date="2014-10" db="EMBL/GenBank/DDBJ databases">
        <title>Genome sequence of Novosphingobium malaysiense MUSC 273(T).</title>
        <authorList>
            <person name="Lee L.-H."/>
        </authorList>
    </citation>
    <scope>NUCLEOTIDE SEQUENCE [LARGE SCALE GENOMIC DNA]</scope>
    <source>
        <strain evidence="14 15">MUSC 273</strain>
    </source>
</reference>
<keyword evidence="7 10" id="KW-1133">Transmembrane helix</keyword>
<dbReference type="NCBIfam" id="TIGR01129">
    <property type="entry name" value="secD"/>
    <property type="match status" value="1"/>
</dbReference>
<dbReference type="InterPro" id="IPR005791">
    <property type="entry name" value="SecD"/>
</dbReference>
<dbReference type="FunFam" id="1.20.1640.10:FF:000004">
    <property type="entry name" value="Protein translocase subunit SecD"/>
    <property type="match status" value="1"/>
</dbReference>
<dbReference type="Gene3D" id="3.30.70.3400">
    <property type="match status" value="2"/>
</dbReference>
<name>A0A0B1ZL02_9SPHN</name>
<keyword evidence="15" id="KW-1185">Reference proteome</keyword>
<evidence type="ECO:0000256" key="7">
    <source>
        <dbReference type="ARBA" id="ARBA00022989"/>
    </source>
</evidence>
<dbReference type="AlphaFoldDB" id="A0A0B1ZL02"/>
<gene>
    <name evidence="10" type="primary">secD</name>
    <name evidence="14" type="ORF">LK12_13545</name>
</gene>
<organism evidence="14 15">
    <name type="scientific">Novosphingobium malaysiense</name>
    <dbReference type="NCBI Taxonomy" id="1348853"/>
    <lineage>
        <taxon>Bacteria</taxon>
        <taxon>Pseudomonadati</taxon>
        <taxon>Pseudomonadota</taxon>
        <taxon>Alphaproteobacteria</taxon>
        <taxon>Sphingomonadales</taxon>
        <taxon>Sphingomonadaceae</taxon>
        <taxon>Novosphingobium</taxon>
    </lineage>
</organism>
<dbReference type="RefSeq" id="WP_039284601.1">
    <property type="nucleotide sequence ID" value="NZ_JTDI01000003.1"/>
</dbReference>
<dbReference type="Gene3D" id="3.30.1360.200">
    <property type="match status" value="1"/>
</dbReference>
<protein>
    <recommendedName>
        <fullName evidence="10">Protein translocase subunit SecD</fullName>
    </recommendedName>
</protein>
<dbReference type="NCBIfam" id="TIGR00916">
    <property type="entry name" value="2A0604s01"/>
    <property type="match status" value="1"/>
</dbReference>
<dbReference type="InterPro" id="IPR022813">
    <property type="entry name" value="SecD/SecF_arch_bac"/>
</dbReference>
<evidence type="ECO:0000313" key="14">
    <source>
        <dbReference type="EMBL" id="KHK91780.1"/>
    </source>
</evidence>
<proteinExistence type="inferred from homology"/>
<evidence type="ECO:0000313" key="15">
    <source>
        <dbReference type="Proteomes" id="UP000031057"/>
    </source>
</evidence>
<keyword evidence="3 10" id="KW-1003">Cell membrane</keyword>
<feature type="transmembrane region" description="Helical" evidence="10">
    <location>
        <begin position="474"/>
        <end position="493"/>
    </location>
</feature>
<dbReference type="EMBL" id="JTDI01000003">
    <property type="protein sequence ID" value="KHK91780.1"/>
    <property type="molecule type" value="Genomic_DNA"/>
</dbReference>
<comment type="caution">
    <text evidence="10">Lacks conserved residue(s) required for the propagation of feature annotation.</text>
</comment>
<keyword evidence="2 10" id="KW-0813">Transport</keyword>
<dbReference type="InterPro" id="IPR055344">
    <property type="entry name" value="SecD_SecF_C_bact"/>
</dbReference>
<dbReference type="GO" id="GO:0065002">
    <property type="term" value="P:intracellular protein transmembrane transport"/>
    <property type="evidence" value="ECO:0007669"/>
    <property type="project" value="UniProtKB-UniRule"/>
</dbReference>
<evidence type="ECO:0000256" key="5">
    <source>
        <dbReference type="ARBA" id="ARBA00022692"/>
    </source>
</evidence>
<comment type="similarity">
    <text evidence="10">Belongs to the SecD/SecF family. SecD subfamily.</text>
</comment>
<evidence type="ECO:0000256" key="8">
    <source>
        <dbReference type="ARBA" id="ARBA00023010"/>
    </source>
</evidence>
<dbReference type="PANTHER" id="PTHR30081:SF1">
    <property type="entry name" value="PROTEIN TRANSLOCASE SUBUNIT SECD"/>
    <property type="match status" value="1"/>
</dbReference>
<evidence type="ECO:0000256" key="1">
    <source>
        <dbReference type="ARBA" id="ARBA00004651"/>
    </source>
</evidence>
<feature type="transmembrane region" description="Helical" evidence="10">
    <location>
        <begin position="400"/>
        <end position="420"/>
    </location>
</feature>
<dbReference type="OrthoDB" id="9805019at2"/>
<comment type="subunit">
    <text evidence="10">Forms a complex with SecF. Part of the essential Sec protein translocation apparatus which comprises SecA, SecYEG and auxiliary proteins SecDF-YajC and YidC.</text>
</comment>
<feature type="domain" description="SecDF P1 head subdomain" evidence="13">
    <location>
        <begin position="253"/>
        <end position="354"/>
    </location>
</feature>
<dbReference type="HAMAP" id="MF_01463_B">
    <property type="entry name" value="SecD_B"/>
    <property type="match status" value="1"/>
</dbReference>
<dbReference type="Gene3D" id="1.20.1640.10">
    <property type="entry name" value="Multidrug efflux transporter AcrB transmembrane domain"/>
    <property type="match status" value="1"/>
</dbReference>
<feature type="domain" description="Protein translocase subunit SecDF P1" evidence="12">
    <location>
        <begin position="159"/>
        <end position="218"/>
    </location>
</feature>
<keyword evidence="6 10" id="KW-0653">Protein transport</keyword>
<comment type="subcellular location">
    <subcellularLocation>
        <location evidence="1 10">Cell membrane</location>
        <topology evidence="1 10">Multi-pass membrane protein</topology>
    </subcellularLocation>
</comment>
<evidence type="ECO:0000256" key="2">
    <source>
        <dbReference type="ARBA" id="ARBA00022448"/>
    </source>
</evidence>
<dbReference type="GO" id="GO:0043952">
    <property type="term" value="P:protein transport by the Sec complex"/>
    <property type="evidence" value="ECO:0007669"/>
    <property type="project" value="UniProtKB-UniRule"/>
</dbReference>
<keyword evidence="8 10" id="KW-0811">Translocation</keyword>
<sequence>MLEFPTWKKLWFWGLTLVIAVAALPSLFNVAGLPWPRALPDPEVSLGLDLAGGSHILLEANEKQVAQQRLENMEESVRARLKLADPRIRIGDISSANGRLSFMLKDPSQVDAARDEILPLTTGAGLTGQRDWDIRVEDGSRFVLTPTREGLDQAVSNAMDSAIEVVRKRIDALGTREPTIIRQGENRIVVQVPGLDDPQALKNLLGQTAKLEFKLVDESATPSDVAQGIAPPGDEIVPWADPNSPGAGGVPVIAVKRLGGIKGDQLTDAKQSFDSRNNSPVVSITFDQTGGAKFAKLTSENVNKRFAIILDDKVLSAPQINEPILGGSAQISGSFSVQSATQLAIALRSGALPVDLTVVEERTVGPDLGADSIRKGLIAMGVGSGLVVLLMIATYGRFGIYATVALVFNLLMILGIMAVMGTTLTLPGIAGFVLTIGAAVDANVLIYERMREERKKGRRVIASVENGYKEASRAIYDANITNFIAGVLLFAFGSGPVRGFAVVLIIGLFTSVFTGVMLTRMWVANWLRKARPTELNV</sequence>
<dbReference type="Pfam" id="PF02355">
    <property type="entry name" value="SecD_SecF_C"/>
    <property type="match status" value="1"/>
</dbReference>
<evidence type="ECO:0000259" key="11">
    <source>
        <dbReference type="Pfam" id="PF02355"/>
    </source>
</evidence>
<accession>A0A0B1ZL02</accession>
<dbReference type="Proteomes" id="UP000031057">
    <property type="component" value="Unassembled WGS sequence"/>
</dbReference>
<dbReference type="InterPro" id="IPR048634">
    <property type="entry name" value="SecD_SecF_C"/>
</dbReference>
<comment type="function">
    <text evidence="10">Part of the Sec protein translocase complex. Interacts with the SecYEG preprotein conducting channel. SecDF uses the proton motive force (PMF) to complete protein translocation after the ATP-dependent function of SecA.</text>
</comment>
<evidence type="ECO:0000256" key="10">
    <source>
        <dbReference type="HAMAP-Rule" id="MF_01463"/>
    </source>
</evidence>
<evidence type="ECO:0000256" key="4">
    <source>
        <dbReference type="ARBA" id="ARBA00022519"/>
    </source>
</evidence>
<evidence type="ECO:0000259" key="12">
    <source>
        <dbReference type="Pfam" id="PF21760"/>
    </source>
</evidence>
<evidence type="ECO:0000256" key="9">
    <source>
        <dbReference type="ARBA" id="ARBA00023136"/>
    </source>
</evidence>
<dbReference type="GO" id="GO:0005886">
    <property type="term" value="C:plasma membrane"/>
    <property type="evidence" value="ECO:0007669"/>
    <property type="project" value="UniProtKB-SubCell"/>
</dbReference>
<dbReference type="PANTHER" id="PTHR30081">
    <property type="entry name" value="PROTEIN-EXPORT MEMBRANE PROTEIN SEC"/>
    <property type="match status" value="1"/>
</dbReference>
<dbReference type="FunFam" id="3.30.1360.200:FF:000002">
    <property type="entry name" value="Preprotein translocase subunit SecD"/>
    <property type="match status" value="1"/>
</dbReference>
<dbReference type="SUPFAM" id="SSF82866">
    <property type="entry name" value="Multidrug efflux transporter AcrB transmembrane domain"/>
    <property type="match status" value="1"/>
</dbReference>
<dbReference type="Pfam" id="PF21760">
    <property type="entry name" value="SecD_1st"/>
    <property type="match status" value="1"/>
</dbReference>
<dbReference type="InterPro" id="IPR048631">
    <property type="entry name" value="SecD_1st"/>
</dbReference>
<comment type="caution">
    <text evidence="14">The sequence shown here is derived from an EMBL/GenBank/DDBJ whole genome shotgun (WGS) entry which is preliminary data.</text>
</comment>
<keyword evidence="9 10" id="KW-0472">Membrane</keyword>